<evidence type="ECO:0000256" key="1">
    <source>
        <dbReference type="PROSITE-ProRule" id="PRU00339"/>
    </source>
</evidence>
<accession>A0A8J3RBG3</accession>
<dbReference type="InterPro" id="IPR011990">
    <property type="entry name" value="TPR-like_helical_dom_sf"/>
</dbReference>
<name>A0A8J3RBG3_9ACTN</name>
<dbReference type="PANTHER" id="PTHR19959:SF119">
    <property type="entry name" value="FUNGAL LIPASE-LIKE DOMAIN-CONTAINING PROTEIN"/>
    <property type="match status" value="1"/>
</dbReference>
<organism evidence="2 3">
    <name type="scientific">Sphaerimonospora thailandensis</name>
    <dbReference type="NCBI Taxonomy" id="795644"/>
    <lineage>
        <taxon>Bacteria</taxon>
        <taxon>Bacillati</taxon>
        <taxon>Actinomycetota</taxon>
        <taxon>Actinomycetes</taxon>
        <taxon>Streptosporangiales</taxon>
        <taxon>Streptosporangiaceae</taxon>
        <taxon>Sphaerimonospora</taxon>
    </lineage>
</organism>
<reference evidence="2" key="1">
    <citation type="submission" date="2021-01" db="EMBL/GenBank/DDBJ databases">
        <title>Whole genome shotgun sequence of Sphaerimonospora thailandensis NBRC 107569.</title>
        <authorList>
            <person name="Komaki H."/>
            <person name="Tamura T."/>
        </authorList>
    </citation>
    <scope>NUCLEOTIDE SEQUENCE</scope>
    <source>
        <strain evidence="2">NBRC 107569</strain>
    </source>
</reference>
<dbReference type="EMBL" id="BOOG01000056">
    <property type="protein sequence ID" value="GIH72622.1"/>
    <property type="molecule type" value="Genomic_DNA"/>
</dbReference>
<proteinExistence type="predicted"/>
<dbReference type="Gene3D" id="1.25.40.10">
    <property type="entry name" value="Tetratricopeptide repeat domain"/>
    <property type="match status" value="5"/>
</dbReference>
<keyword evidence="1" id="KW-0802">TPR repeat</keyword>
<evidence type="ECO:0000313" key="2">
    <source>
        <dbReference type="EMBL" id="GIH72622.1"/>
    </source>
</evidence>
<dbReference type="Pfam" id="PF13424">
    <property type="entry name" value="TPR_12"/>
    <property type="match status" value="1"/>
</dbReference>
<dbReference type="AlphaFoldDB" id="A0A8J3RBG3"/>
<protein>
    <recommendedName>
        <fullName evidence="4">Tetratricopeptide repeat protein</fullName>
    </recommendedName>
</protein>
<dbReference type="PROSITE" id="PS50005">
    <property type="entry name" value="TPR"/>
    <property type="match status" value="1"/>
</dbReference>
<comment type="caution">
    <text evidence="2">The sequence shown here is derived from an EMBL/GenBank/DDBJ whole genome shotgun (WGS) entry which is preliminary data.</text>
</comment>
<dbReference type="InterPro" id="IPR019734">
    <property type="entry name" value="TPR_rpt"/>
</dbReference>
<dbReference type="PANTHER" id="PTHR19959">
    <property type="entry name" value="KINESIN LIGHT CHAIN"/>
    <property type="match status" value="1"/>
</dbReference>
<evidence type="ECO:0000313" key="3">
    <source>
        <dbReference type="Proteomes" id="UP000610966"/>
    </source>
</evidence>
<dbReference type="Pfam" id="PF13374">
    <property type="entry name" value="TPR_10"/>
    <property type="match status" value="1"/>
</dbReference>
<dbReference type="SMART" id="SM00028">
    <property type="entry name" value="TPR"/>
    <property type="match status" value="10"/>
</dbReference>
<gene>
    <name evidence="2" type="ORF">Mth01_48750</name>
</gene>
<sequence>MVPPGMSIGHLIRQYQDLAAERPESFEWFDADVVRALGDLCARLDDDDIAGPEQLVIEVPAFVEAELLGWLGALGDRLASRDRAADERDVRRLALDLHRRTGDEFAIAVAMSRLASPLTALGDLKEALALRRQAFDGMIRLARRHEAPRREDRLREDRRSEARWRAATAEAEPLAELLVRLDRPLAALRVADRLVKALDPLEEEWSAEPYALALRLRARMLSRTGSHAEAVTVAEKAVEWFRHVGVSFEVAFTLNILSDIHHLAGDLTAALEASRQALDAARDDPSDQVTLGLAWGGLAVRHGNLGQWAQARDCLDEALAVDAPRSDLRAAHLRRLSDVLGRLRETEEALEVMLEAVDIDRDLVAADPGRHLPDLAIDLVNLGIRYTAAGRGAKAVYATEEAVKHYRDLVERDGSRSVDLAQAYGCLAERLAENGQAARAAAEAKRSAELYRQAGDPRLADALRALGTYLHTDGDHDASAAAMADAIDLFRTAGDLPGLAHVLFNAAVTARVCGRIDDALARARESAEIYQRLYDEGGAEWDLDLADALRLLGGIWEEARQFEHAITSLDRAVSLLERAYRPGDTDRGEQLAATLHNLSRYHEMAERFDRSLTLMRRSVSLYGELIQHDPVSFRSRLASAWLSLGVYLWRTGGLDECLSTLRLSVDLYREAGDRAGLAHALRMLSDRTAEAAGGEHGGEHGDTGENGGEDALGMLHEAMEILEDLALQRPEPYLPKLAMTIDSLAERLCERGAHREALPHAERAADIWAGLGDTDCLVGSLHRRLFILTCLGRDTEATVERLTEVQEDLAHTVRTLNDVAQELLGIGLLDQARRHLDRAAALWEIHVIQHPDADPMPCAHVLDSMATLLSRQGSPGEAAAAQREVVEIFEAGASADPDVFLGALAVVLDRLGGYLHDAGRDLDALPYQRRCVEIMERRAAHDPSRRPSLVTALDHLGELLTVLGHAEADAVRDRAATLRAALPTED</sequence>
<evidence type="ECO:0008006" key="4">
    <source>
        <dbReference type="Google" id="ProtNLM"/>
    </source>
</evidence>
<feature type="repeat" description="TPR" evidence="1">
    <location>
        <begin position="546"/>
        <end position="579"/>
    </location>
</feature>
<dbReference type="SUPFAM" id="SSF48452">
    <property type="entry name" value="TPR-like"/>
    <property type="match status" value="5"/>
</dbReference>
<dbReference type="Proteomes" id="UP000610966">
    <property type="component" value="Unassembled WGS sequence"/>
</dbReference>
<keyword evidence="3" id="KW-1185">Reference proteome</keyword>